<dbReference type="InterPro" id="IPR004843">
    <property type="entry name" value="Calcineurin-like_PHP"/>
</dbReference>
<dbReference type="HOGENOM" id="CLU_014743_1_0_1"/>
<keyword evidence="1" id="KW-0378">Hydrolase</keyword>
<feature type="transmembrane region" description="Helical" evidence="4">
    <location>
        <begin position="688"/>
        <end position="710"/>
    </location>
</feature>
<feature type="region of interest" description="Disordered" evidence="3">
    <location>
        <begin position="646"/>
        <end position="678"/>
    </location>
</feature>
<dbReference type="SUPFAM" id="SSF56300">
    <property type="entry name" value="Metallo-dependent phosphatases"/>
    <property type="match status" value="1"/>
</dbReference>
<dbReference type="InterPro" id="IPR041805">
    <property type="entry name" value="ASMase/PPN1_MPP"/>
</dbReference>
<accession>A0A0A2VF89</accession>
<keyword evidence="4" id="KW-0812">Transmembrane</keyword>
<dbReference type="Gene3D" id="3.60.21.10">
    <property type="match status" value="1"/>
</dbReference>
<keyword evidence="2" id="KW-0325">Glycoprotein</keyword>
<dbReference type="PANTHER" id="PTHR10340:SF34">
    <property type="entry name" value="SPHINGOMYELIN PHOSPHODIESTERASE"/>
    <property type="match status" value="1"/>
</dbReference>
<dbReference type="CDD" id="cd00842">
    <property type="entry name" value="MPP_ASMase"/>
    <property type="match status" value="1"/>
</dbReference>
<keyword evidence="4" id="KW-0472">Membrane</keyword>
<dbReference type="eggNOG" id="KOG3770">
    <property type="taxonomic scope" value="Eukaryota"/>
</dbReference>
<dbReference type="PANTHER" id="PTHR10340">
    <property type="entry name" value="SPHINGOMYELIN PHOSPHODIESTERASE"/>
    <property type="match status" value="1"/>
</dbReference>
<evidence type="ECO:0000256" key="1">
    <source>
        <dbReference type="ARBA" id="ARBA00022801"/>
    </source>
</evidence>
<reference evidence="6 7" key="1">
    <citation type="submission" date="2012-10" db="EMBL/GenBank/DDBJ databases">
        <title>Genome sequencing and analysis of entomopathogenic fungi Beauveria bassiana D1-5.</title>
        <authorList>
            <person name="Li Q."/>
            <person name="Wang L."/>
            <person name="Zhang Z."/>
            <person name="Wang Q."/>
            <person name="Ren J."/>
            <person name="Wang M."/>
            <person name="Xu W."/>
            <person name="Wang J."/>
            <person name="Lu Y."/>
            <person name="Du Q."/>
            <person name="Sun Z."/>
        </authorList>
    </citation>
    <scope>NUCLEOTIDE SEQUENCE [LARGE SCALE GENOMIC DNA]</scope>
    <source>
        <strain evidence="6 7">D1-5</strain>
    </source>
</reference>
<dbReference type="InterPro" id="IPR029052">
    <property type="entry name" value="Metallo-depent_PP-like"/>
</dbReference>
<sequence>MRLPQYWGIIAIASQSIIVAQGQQQQSKHTVLQRSLEAGTWALETRDMFEIKTCESCQNLISVIKGLVEDSDEPLVSIGTKLCLASTSYDEEFCAGTVEREAPALAELARNVEPNSTAAIQFCITFLGVCDYPEVKKWEVPFPSKPFCDAKSPAPSNKKPLKVVHYSDIHVDPLYVAGSSTECKKPICCRPFAKKDEPGNAKSPAGPYGDHNCGVPESLESSMYNAIKKMFPDQIFTIFTGDIVDHMISNTSKPYNLKEIDDAYNKMNDSFKLVYGTIGNHEVHPVNIFEPKSIGNAAQWVYDAIAKKWASWIGDTAEQQVLDIGAYSTKYPNGNLRIISLNTNMYYRFNFAVYQKDMLQDPNGQLAWLVKELDKAENKGENVYIIGHMPMGMPDALTDPANYFDQIVQRYSTTIRGLFFGHTHMDHFEVSYSDYSKRDASHATAMSYICPALLPTSGMPAFRVYDVDPDTFAILDAVTYIADMTDPEYQKSGPTWKKYYSAKESYGSLLSPPIAAAEAELTPAFWHNVTSAFESNATLFDEYVSRKSRGWIKKSCQGDCKEEEICQLRAGRSQSNCHKIKPGATFVKRDNGLERPKRARCDNSVMPDMLRLLASRQDLLEDLQARFIASGARIKPWKQEALPVRKRASVSPNSTDTGAECVERGSATSGSASGTAALPTQTNAPKSLAFTLQCPAAFSIVFVLALTLILH</sequence>
<dbReference type="EMBL" id="ANFO01000801">
    <property type="protein sequence ID" value="KGQ06541.1"/>
    <property type="molecule type" value="Genomic_DNA"/>
</dbReference>
<keyword evidence="4" id="KW-1133">Transmembrane helix</keyword>
<evidence type="ECO:0000259" key="5">
    <source>
        <dbReference type="Pfam" id="PF00149"/>
    </source>
</evidence>
<evidence type="ECO:0000313" key="7">
    <source>
        <dbReference type="Proteomes" id="UP000030106"/>
    </source>
</evidence>
<gene>
    <name evidence="6" type="ORF">BBAD15_g8127</name>
</gene>
<evidence type="ECO:0000256" key="3">
    <source>
        <dbReference type="SAM" id="MobiDB-lite"/>
    </source>
</evidence>
<feature type="compositionally biased region" description="Low complexity" evidence="3">
    <location>
        <begin position="665"/>
        <end position="677"/>
    </location>
</feature>
<comment type="caution">
    <text evidence="6">The sequence shown here is derived from an EMBL/GenBank/DDBJ whole genome shotgun (WGS) entry which is preliminary data.</text>
</comment>
<dbReference type="GO" id="GO:0008081">
    <property type="term" value="F:phosphoric diester hydrolase activity"/>
    <property type="evidence" value="ECO:0007669"/>
    <property type="project" value="TreeGrafter"/>
</dbReference>
<dbReference type="OrthoDB" id="282973at2759"/>
<feature type="domain" description="Calcineurin-like phosphoesterase" evidence="5">
    <location>
        <begin position="161"/>
        <end position="425"/>
    </location>
</feature>
<evidence type="ECO:0000256" key="2">
    <source>
        <dbReference type="ARBA" id="ARBA00023180"/>
    </source>
</evidence>
<dbReference type="Pfam" id="PF00149">
    <property type="entry name" value="Metallophos"/>
    <property type="match status" value="1"/>
</dbReference>
<evidence type="ECO:0000256" key="4">
    <source>
        <dbReference type="SAM" id="Phobius"/>
    </source>
</evidence>
<dbReference type="AlphaFoldDB" id="A0A0A2VF89"/>
<protein>
    <submittedName>
        <fullName evidence="6">Sphingomyelin phosphodiesterase 2</fullName>
    </submittedName>
</protein>
<dbReference type="STRING" id="1245745.A0A0A2VF89"/>
<organism evidence="6 7">
    <name type="scientific">Beauveria bassiana D1-5</name>
    <dbReference type="NCBI Taxonomy" id="1245745"/>
    <lineage>
        <taxon>Eukaryota</taxon>
        <taxon>Fungi</taxon>
        <taxon>Dikarya</taxon>
        <taxon>Ascomycota</taxon>
        <taxon>Pezizomycotina</taxon>
        <taxon>Sordariomycetes</taxon>
        <taxon>Hypocreomycetidae</taxon>
        <taxon>Hypocreales</taxon>
        <taxon>Cordycipitaceae</taxon>
        <taxon>Beauveria</taxon>
    </lineage>
</organism>
<dbReference type="Proteomes" id="UP000030106">
    <property type="component" value="Unassembled WGS sequence"/>
</dbReference>
<name>A0A0A2VF89_BEABA</name>
<proteinExistence type="predicted"/>
<evidence type="ECO:0000313" key="6">
    <source>
        <dbReference type="EMBL" id="KGQ06541.1"/>
    </source>
</evidence>